<reference evidence="6 7" key="1">
    <citation type="submission" date="2015-06" db="EMBL/GenBank/DDBJ databases">
        <title>Talaromyces atroroseus IBT 11181 draft genome.</title>
        <authorList>
            <person name="Rasmussen K.B."/>
            <person name="Rasmussen S."/>
            <person name="Petersen B."/>
            <person name="Sicheritz-Ponten T."/>
            <person name="Mortensen U.H."/>
            <person name="Thrane U."/>
        </authorList>
    </citation>
    <scope>NUCLEOTIDE SEQUENCE [LARGE SCALE GENOMIC DNA]</scope>
    <source>
        <strain evidence="6 7">IBT 11181</strain>
    </source>
</reference>
<dbReference type="OrthoDB" id="3358017at2759"/>
<keyword evidence="7" id="KW-1185">Reference proteome</keyword>
<sequence>MTKLEPFMGHYYLWYYVPSLVPAIIGTVIFSILTALHMWRLLRARTWFCIPFTIGGCFEVCGYAGTCASHSNTASMAAYAVAGDGTLLAPALFAASIYMTLGRIMSSVKGEKYSVIPIQWLTKLFVLGDILSFVVQGSSLGLTITGHDSWGTVVVELGLVIQVASFGVFLITAVVFHWRLLKSSSCPSLENETWQDNAWLAHLKVLYCISGLIMLRSIFRVILYAGGRKGYTLTHEWLMYVFDFLPMAIVMVVFFFGYPNELIAKDTHELQET</sequence>
<name>A0A225AT46_TALAT</name>
<feature type="transmembrane region" description="Helical" evidence="5">
    <location>
        <begin position="12"/>
        <end position="35"/>
    </location>
</feature>
<evidence type="ECO:0000256" key="5">
    <source>
        <dbReference type="SAM" id="Phobius"/>
    </source>
</evidence>
<keyword evidence="4 5" id="KW-0472">Membrane</keyword>
<accession>A0A225AT46</accession>
<dbReference type="GeneID" id="31007833"/>
<comment type="subcellular location">
    <subcellularLocation>
        <location evidence="1">Membrane</location>
        <topology evidence="1">Multi-pass membrane protein</topology>
    </subcellularLocation>
</comment>
<comment type="caution">
    <text evidence="6">The sequence shown here is derived from an EMBL/GenBank/DDBJ whole genome shotgun (WGS) entry which is preliminary data.</text>
</comment>
<protein>
    <recommendedName>
        <fullName evidence="8">Protein RTA1</fullName>
    </recommendedName>
</protein>
<proteinExistence type="predicted"/>
<dbReference type="PANTHER" id="PTHR31465:SF35">
    <property type="entry name" value="RTA1 DOMAIN PROTEIN-RELATED"/>
    <property type="match status" value="1"/>
</dbReference>
<dbReference type="Pfam" id="PF04479">
    <property type="entry name" value="RTA1"/>
    <property type="match status" value="1"/>
</dbReference>
<evidence type="ECO:0000313" key="6">
    <source>
        <dbReference type="EMBL" id="OKL56637.1"/>
    </source>
</evidence>
<dbReference type="AlphaFoldDB" id="A0A225AT46"/>
<dbReference type="STRING" id="1441469.A0A225AT46"/>
<feature type="transmembrane region" description="Helical" evidence="5">
    <location>
        <begin position="47"/>
        <end position="65"/>
    </location>
</feature>
<feature type="transmembrane region" description="Helical" evidence="5">
    <location>
        <begin position="237"/>
        <end position="258"/>
    </location>
</feature>
<keyword evidence="2 5" id="KW-0812">Transmembrane</keyword>
<keyword evidence="3 5" id="KW-1133">Transmembrane helix</keyword>
<feature type="transmembrane region" description="Helical" evidence="5">
    <location>
        <begin position="120"/>
        <end position="139"/>
    </location>
</feature>
<dbReference type="InterPro" id="IPR007568">
    <property type="entry name" value="RTA1"/>
</dbReference>
<evidence type="ECO:0000256" key="3">
    <source>
        <dbReference type="ARBA" id="ARBA00022989"/>
    </source>
</evidence>
<feature type="transmembrane region" description="Helical" evidence="5">
    <location>
        <begin position="205"/>
        <end position="225"/>
    </location>
</feature>
<dbReference type="GO" id="GO:0016020">
    <property type="term" value="C:membrane"/>
    <property type="evidence" value="ECO:0007669"/>
    <property type="project" value="UniProtKB-SubCell"/>
</dbReference>
<feature type="transmembrane region" description="Helical" evidence="5">
    <location>
        <begin position="77"/>
        <end position="99"/>
    </location>
</feature>
<evidence type="ECO:0000313" key="7">
    <source>
        <dbReference type="Proteomes" id="UP000214365"/>
    </source>
</evidence>
<evidence type="ECO:0008006" key="8">
    <source>
        <dbReference type="Google" id="ProtNLM"/>
    </source>
</evidence>
<gene>
    <name evidence="6" type="ORF">UA08_08077</name>
</gene>
<evidence type="ECO:0000256" key="2">
    <source>
        <dbReference type="ARBA" id="ARBA00022692"/>
    </source>
</evidence>
<evidence type="ECO:0000256" key="1">
    <source>
        <dbReference type="ARBA" id="ARBA00004141"/>
    </source>
</evidence>
<dbReference type="Proteomes" id="UP000214365">
    <property type="component" value="Unassembled WGS sequence"/>
</dbReference>
<dbReference type="EMBL" id="LFMY01000014">
    <property type="protein sequence ID" value="OKL56637.1"/>
    <property type="molecule type" value="Genomic_DNA"/>
</dbReference>
<feature type="transmembrane region" description="Helical" evidence="5">
    <location>
        <begin position="159"/>
        <end position="178"/>
    </location>
</feature>
<dbReference type="RefSeq" id="XP_020116758.1">
    <property type="nucleotide sequence ID" value="XM_020263280.1"/>
</dbReference>
<evidence type="ECO:0000256" key="4">
    <source>
        <dbReference type="ARBA" id="ARBA00023136"/>
    </source>
</evidence>
<dbReference type="PANTHER" id="PTHR31465">
    <property type="entry name" value="PROTEIN RTA1-RELATED"/>
    <property type="match status" value="1"/>
</dbReference>
<organism evidence="6 7">
    <name type="scientific">Talaromyces atroroseus</name>
    <dbReference type="NCBI Taxonomy" id="1441469"/>
    <lineage>
        <taxon>Eukaryota</taxon>
        <taxon>Fungi</taxon>
        <taxon>Dikarya</taxon>
        <taxon>Ascomycota</taxon>
        <taxon>Pezizomycotina</taxon>
        <taxon>Eurotiomycetes</taxon>
        <taxon>Eurotiomycetidae</taxon>
        <taxon>Eurotiales</taxon>
        <taxon>Trichocomaceae</taxon>
        <taxon>Talaromyces</taxon>
        <taxon>Talaromyces sect. Trachyspermi</taxon>
    </lineage>
</organism>